<dbReference type="SUPFAM" id="SSF52540">
    <property type="entry name" value="P-loop containing nucleoside triphosphate hydrolases"/>
    <property type="match status" value="1"/>
</dbReference>
<evidence type="ECO:0000313" key="5">
    <source>
        <dbReference type="EMBL" id="OHA82459.1"/>
    </source>
</evidence>
<sequence>MVILDTFVQHGIVKKEDAPGVLRRVEEGATLEDALIQFGISKEDVLRGRGIYYNLPIRDLKGKGVPFDILKYIPEDSASHYHFAPIGIVNGILEIGILDPENIEARDALQFIATKVSMPFKIYLISRDDFRSILENYRGLSGEVTKALSELEVDISDVKKGEIVTQREPSVKETEDEKKRAHVAEDAPVAKITAVILRHATEGGASDVHIEHMGEQVRVRFRVDGELYTSLILPVNVHSSVVARIKILANLKLDEKRKPQDGRFSARIDGRKIDFRVSTFPAYYGEKVVMRILDTQKGIRTLAETGFRPRDLALVRSALARPYGIILITGPTGSGKSTTLYSMLNELDKETRNIISLEDPVEYNIAGINQSQVRPEIGYTFANGLRTTLRQDPDIIMVGEIRDKETAQLAIQAALTGHLVFSTLHTNNAIGAIPRLVDMGVDPYLIAPTLVLSIAQRLVRTIAPGSESLLEESDAMKIMVEKQFSDLPTSFKSEINIDRPFYEAKPTEESSTGMRGRVAVFEMFPVDKEIERLILAEPTEPRLWEAARKKGMLTMKEDAMLKCMDKIVPFQEIGGL</sequence>
<dbReference type="Gene3D" id="3.30.450.90">
    <property type="match status" value="1"/>
</dbReference>
<keyword evidence="3" id="KW-0067">ATP-binding</keyword>
<proteinExistence type="inferred from homology"/>
<gene>
    <name evidence="5" type="ORF">A3B07_02440</name>
</gene>
<dbReference type="PROSITE" id="PS00662">
    <property type="entry name" value="T2SP_E"/>
    <property type="match status" value="1"/>
</dbReference>
<dbReference type="InterPro" id="IPR037257">
    <property type="entry name" value="T2SS_E_N_sf"/>
</dbReference>
<dbReference type="CDD" id="cd01129">
    <property type="entry name" value="PulE-GspE-like"/>
    <property type="match status" value="1"/>
</dbReference>
<evidence type="ECO:0000259" key="4">
    <source>
        <dbReference type="PROSITE" id="PS00662"/>
    </source>
</evidence>
<dbReference type="Pfam" id="PF05157">
    <property type="entry name" value="MshEN"/>
    <property type="match status" value="1"/>
</dbReference>
<dbReference type="InterPro" id="IPR003593">
    <property type="entry name" value="AAA+_ATPase"/>
</dbReference>
<comment type="similarity">
    <text evidence="1">Belongs to the GSP E family.</text>
</comment>
<evidence type="ECO:0000256" key="2">
    <source>
        <dbReference type="ARBA" id="ARBA00022741"/>
    </source>
</evidence>
<dbReference type="InterPro" id="IPR001482">
    <property type="entry name" value="T2SS/T4SS_dom"/>
</dbReference>
<name>A0A1G2SCQ8_9BACT</name>
<dbReference type="PANTHER" id="PTHR30258">
    <property type="entry name" value="TYPE II SECRETION SYSTEM PROTEIN GSPE-RELATED"/>
    <property type="match status" value="1"/>
</dbReference>
<reference evidence="5 6" key="1">
    <citation type="journal article" date="2016" name="Nat. Commun.">
        <title>Thousands of microbial genomes shed light on interconnected biogeochemical processes in an aquifer system.</title>
        <authorList>
            <person name="Anantharaman K."/>
            <person name="Brown C.T."/>
            <person name="Hug L.A."/>
            <person name="Sharon I."/>
            <person name="Castelle C.J."/>
            <person name="Probst A.J."/>
            <person name="Thomas B.C."/>
            <person name="Singh A."/>
            <person name="Wilkins M.J."/>
            <person name="Karaoz U."/>
            <person name="Brodie E.L."/>
            <person name="Williams K.H."/>
            <person name="Hubbard S.S."/>
            <person name="Banfield J.F."/>
        </authorList>
    </citation>
    <scope>NUCLEOTIDE SEQUENCE [LARGE SCALE GENOMIC DNA]</scope>
</reference>
<feature type="domain" description="Bacterial type II secretion system protein E" evidence="4">
    <location>
        <begin position="389"/>
        <end position="403"/>
    </location>
</feature>
<dbReference type="Gene3D" id="3.40.50.300">
    <property type="entry name" value="P-loop containing nucleotide triphosphate hydrolases"/>
    <property type="match status" value="1"/>
</dbReference>
<dbReference type="AlphaFoldDB" id="A0A1G2SCQ8"/>
<dbReference type="SMART" id="SM00382">
    <property type="entry name" value="AAA"/>
    <property type="match status" value="1"/>
</dbReference>
<dbReference type="PANTHER" id="PTHR30258:SF1">
    <property type="entry name" value="PROTEIN TRANSPORT PROTEIN HOFB HOMOLOG"/>
    <property type="match status" value="1"/>
</dbReference>
<keyword evidence="2" id="KW-0547">Nucleotide-binding</keyword>
<evidence type="ECO:0000313" key="6">
    <source>
        <dbReference type="Proteomes" id="UP000178817"/>
    </source>
</evidence>
<dbReference type="GO" id="GO:0005524">
    <property type="term" value="F:ATP binding"/>
    <property type="evidence" value="ECO:0007669"/>
    <property type="project" value="UniProtKB-KW"/>
</dbReference>
<dbReference type="SUPFAM" id="SSF160246">
    <property type="entry name" value="EspE N-terminal domain-like"/>
    <property type="match status" value="1"/>
</dbReference>
<dbReference type="Gene3D" id="3.30.300.160">
    <property type="entry name" value="Type II secretion system, protein E, N-terminal domain"/>
    <property type="match status" value="1"/>
</dbReference>
<dbReference type="Pfam" id="PF00437">
    <property type="entry name" value="T2SSE"/>
    <property type="match status" value="1"/>
</dbReference>
<protein>
    <recommendedName>
        <fullName evidence="4">Bacterial type II secretion system protein E domain-containing protein</fullName>
    </recommendedName>
</protein>
<accession>A0A1G2SCQ8</accession>
<dbReference type="Proteomes" id="UP000178817">
    <property type="component" value="Unassembled WGS sequence"/>
</dbReference>
<dbReference type="GO" id="GO:0005886">
    <property type="term" value="C:plasma membrane"/>
    <property type="evidence" value="ECO:0007669"/>
    <property type="project" value="TreeGrafter"/>
</dbReference>
<comment type="caution">
    <text evidence="5">The sequence shown here is derived from an EMBL/GenBank/DDBJ whole genome shotgun (WGS) entry which is preliminary data.</text>
</comment>
<dbReference type="InterPro" id="IPR027417">
    <property type="entry name" value="P-loop_NTPase"/>
</dbReference>
<evidence type="ECO:0000256" key="1">
    <source>
        <dbReference type="ARBA" id="ARBA00006611"/>
    </source>
</evidence>
<organism evidence="5 6">
    <name type="scientific">Candidatus Yonathbacteria bacterium RIFCSPLOWO2_01_FULL_43_27</name>
    <dbReference type="NCBI Taxonomy" id="1802726"/>
    <lineage>
        <taxon>Bacteria</taxon>
        <taxon>Candidatus Yonathiibacteriota</taxon>
    </lineage>
</organism>
<dbReference type="EMBL" id="MHUV01000006">
    <property type="protein sequence ID" value="OHA82459.1"/>
    <property type="molecule type" value="Genomic_DNA"/>
</dbReference>
<evidence type="ECO:0000256" key="3">
    <source>
        <dbReference type="ARBA" id="ARBA00022840"/>
    </source>
</evidence>
<dbReference type="GO" id="GO:0016887">
    <property type="term" value="F:ATP hydrolysis activity"/>
    <property type="evidence" value="ECO:0007669"/>
    <property type="project" value="TreeGrafter"/>
</dbReference>
<dbReference type="InterPro" id="IPR007831">
    <property type="entry name" value="T2SS_GspE_N"/>
</dbReference>
<dbReference type="STRING" id="1802726.A3B07_02440"/>